<evidence type="ECO:0000256" key="4">
    <source>
        <dbReference type="PIRSR" id="PIRSR608264-1"/>
    </source>
</evidence>
<sequence>MNAYPNNTSTVAASSMPRAHSNRSTSLQRCLAGALLAAAASIAAPPHTAHAEEMQSAPSFVDNFSNFDRSRWFVSDGWNNGNHQNCTWSKDLVRLSDGVLSLSFEKRKLKDREFACAEVQTKQRYGYGVYEARMKTDTGSGLNAAFFTYIGPQDKKPWDEIDFEVLTKNPTKVQVNSYIQGKPKNGKLVDVEGGADKGFNDYGFVWEKDRLRWYVNGKLVNEVTNPDELPTNPQKIFFSLWGSDKLTNWMGAFADPGRKVTMQVKRIAFTALGQPCQFPESLACSISNSN</sequence>
<keyword evidence="2 7" id="KW-0378">Hydrolase</keyword>
<evidence type="ECO:0000313" key="7">
    <source>
        <dbReference type="EMBL" id="RRI01151.1"/>
    </source>
</evidence>
<dbReference type="PANTHER" id="PTHR10963">
    <property type="entry name" value="GLYCOSYL HYDROLASE-RELATED"/>
    <property type="match status" value="1"/>
</dbReference>
<dbReference type="RefSeq" id="WP_124999717.1">
    <property type="nucleotide sequence ID" value="NZ_RQXT01000017.1"/>
</dbReference>
<accession>A0A3P3FRC6</accession>
<feature type="region of interest" description="Disordered" evidence="5">
    <location>
        <begin position="1"/>
        <end position="20"/>
    </location>
</feature>
<dbReference type="GO" id="GO:0005975">
    <property type="term" value="P:carbohydrate metabolic process"/>
    <property type="evidence" value="ECO:0007669"/>
    <property type="project" value="InterPro"/>
</dbReference>
<dbReference type="CDD" id="cd02175">
    <property type="entry name" value="GH16_lichenase"/>
    <property type="match status" value="1"/>
</dbReference>
<dbReference type="SUPFAM" id="SSF49899">
    <property type="entry name" value="Concanavalin A-like lectins/glucanases"/>
    <property type="match status" value="1"/>
</dbReference>
<evidence type="ECO:0000259" key="6">
    <source>
        <dbReference type="PROSITE" id="PS51762"/>
    </source>
</evidence>
<feature type="active site" description="Nucleophile" evidence="4">
    <location>
        <position position="160"/>
    </location>
</feature>
<dbReference type="Pfam" id="PF00722">
    <property type="entry name" value="Glyco_hydro_16"/>
    <property type="match status" value="1"/>
</dbReference>
<dbReference type="InterPro" id="IPR050546">
    <property type="entry name" value="Glycosyl_Hydrlase_16"/>
</dbReference>
<dbReference type="InterPro" id="IPR000757">
    <property type="entry name" value="Beta-glucanase-like"/>
</dbReference>
<dbReference type="Proteomes" id="UP000273786">
    <property type="component" value="Unassembled WGS sequence"/>
</dbReference>
<dbReference type="PANTHER" id="PTHR10963:SF55">
    <property type="entry name" value="GLYCOSIDE HYDROLASE FAMILY 16 PROTEIN"/>
    <property type="match status" value="1"/>
</dbReference>
<evidence type="ECO:0000256" key="1">
    <source>
        <dbReference type="ARBA" id="ARBA00006865"/>
    </source>
</evidence>
<dbReference type="InterPro" id="IPR008264">
    <property type="entry name" value="Beta_glucanase"/>
</dbReference>
<dbReference type="EMBL" id="RQXT01000017">
    <property type="protein sequence ID" value="RRI01151.1"/>
    <property type="molecule type" value="Genomic_DNA"/>
</dbReference>
<evidence type="ECO:0000256" key="3">
    <source>
        <dbReference type="ARBA" id="ARBA00023295"/>
    </source>
</evidence>
<dbReference type="PRINTS" id="PR00737">
    <property type="entry name" value="GLHYDRLASE16"/>
</dbReference>
<gene>
    <name evidence="7" type="ORF">EH240_15780</name>
</gene>
<dbReference type="PROSITE" id="PS51762">
    <property type="entry name" value="GH16_2"/>
    <property type="match status" value="1"/>
</dbReference>
<evidence type="ECO:0000313" key="8">
    <source>
        <dbReference type="Proteomes" id="UP000273786"/>
    </source>
</evidence>
<name>A0A3P3FRC6_9HYPH</name>
<evidence type="ECO:0000256" key="2">
    <source>
        <dbReference type="ARBA" id="ARBA00022801"/>
    </source>
</evidence>
<feature type="compositionally biased region" description="Polar residues" evidence="5">
    <location>
        <begin position="1"/>
        <end position="13"/>
    </location>
</feature>
<evidence type="ECO:0000256" key="5">
    <source>
        <dbReference type="SAM" id="MobiDB-lite"/>
    </source>
</evidence>
<feature type="domain" description="GH16" evidence="6">
    <location>
        <begin position="62"/>
        <end position="275"/>
    </location>
</feature>
<comment type="similarity">
    <text evidence="1">Belongs to the glycosyl hydrolase 16 family.</text>
</comment>
<dbReference type="AlphaFoldDB" id="A0A3P3FRC6"/>
<dbReference type="GO" id="GO:0004553">
    <property type="term" value="F:hydrolase activity, hydrolyzing O-glycosyl compounds"/>
    <property type="evidence" value="ECO:0007669"/>
    <property type="project" value="InterPro"/>
</dbReference>
<dbReference type="Gene3D" id="2.60.120.200">
    <property type="match status" value="1"/>
</dbReference>
<keyword evidence="3" id="KW-0326">Glycosidase</keyword>
<reference evidence="7 8" key="1">
    <citation type="submission" date="2018-11" db="EMBL/GenBank/DDBJ databases">
        <title>the genome of Mesorhizobium tamadayense DSM 28320.</title>
        <authorList>
            <person name="Gao J."/>
        </authorList>
    </citation>
    <scope>NUCLEOTIDE SEQUENCE [LARGE SCALE GENOMIC DNA]</scope>
    <source>
        <strain evidence="7 8">DSM 28320</strain>
    </source>
</reference>
<dbReference type="OrthoDB" id="9809583at2"/>
<proteinExistence type="inferred from homology"/>
<protein>
    <submittedName>
        <fullName evidence="7">Glycosyl hydrolase family protein</fullName>
    </submittedName>
</protein>
<comment type="caution">
    <text evidence="7">The sequence shown here is derived from an EMBL/GenBank/DDBJ whole genome shotgun (WGS) entry which is preliminary data.</text>
</comment>
<feature type="active site" description="Proton donor" evidence="4">
    <location>
        <position position="164"/>
    </location>
</feature>
<dbReference type="InterPro" id="IPR013320">
    <property type="entry name" value="ConA-like_dom_sf"/>
</dbReference>
<organism evidence="7 8">
    <name type="scientific">Mesorhizobium tamadayense</name>
    <dbReference type="NCBI Taxonomy" id="425306"/>
    <lineage>
        <taxon>Bacteria</taxon>
        <taxon>Pseudomonadati</taxon>
        <taxon>Pseudomonadota</taxon>
        <taxon>Alphaproteobacteria</taxon>
        <taxon>Hyphomicrobiales</taxon>
        <taxon>Phyllobacteriaceae</taxon>
        <taxon>Mesorhizobium</taxon>
    </lineage>
</organism>
<keyword evidence="8" id="KW-1185">Reference proteome</keyword>